<sequence>MTAPQAHHLTTADWFTSSYSNDHGGDCVEAARLESHAMAIRDTKNRTGPAFTFSADAWNTFLTTVKER</sequence>
<evidence type="ECO:0000313" key="2">
    <source>
        <dbReference type="EMBL" id="KAB8169939.1"/>
    </source>
</evidence>
<dbReference type="Pfam" id="PF04149">
    <property type="entry name" value="DUF397"/>
    <property type="match status" value="1"/>
</dbReference>
<feature type="domain" description="DUF397" evidence="1">
    <location>
        <begin position="12"/>
        <end position="66"/>
    </location>
</feature>
<dbReference type="InterPro" id="IPR007278">
    <property type="entry name" value="DUF397"/>
</dbReference>
<accession>A0A5N6AQF8</accession>
<proteinExistence type="predicted"/>
<dbReference type="RefSeq" id="WP_139666232.1">
    <property type="nucleotide sequence ID" value="NZ_VDLY02000002.1"/>
</dbReference>
<organism evidence="2 3">
    <name type="scientific">Streptomyces mimosae</name>
    <dbReference type="NCBI Taxonomy" id="2586635"/>
    <lineage>
        <taxon>Bacteria</taxon>
        <taxon>Bacillati</taxon>
        <taxon>Actinomycetota</taxon>
        <taxon>Actinomycetes</taxon>
        <taxon>Kitasatosporales</taxon>
        <taxon>Streptomycetaceae</taxon>
        <taxon>Streptomyces</taxon>
    </lineage>
</organism>
<dbReference type="OrthoDB" id="4570646at2"/>
<comment type="caution">
    <text evidence="2">The sequence shown here is derived from an EMBL/GenBank/DDBJ whole genome shotgun (WGS) entry which is preliminary data.</text>
</comment>
<name>A0A5N6AQF8_9ACTN</name>
<protein>
    <submittedName>
        <fullName evidence="2">DUF397 domain-containing protein</fullName>
    </submittedName>
</protein>
<dbReference type="AlphaFoldDB" id="A0A5N6AQF8"/>
<evidence type="ECO:0000313" key="3">
    <source>
        <dbReference type="Proteomes" id="UP000314251"/>
    </source>
</evidence>
<keyword evidence="3" id="KW-1185">Reference proteome</keyword>
<evidence type="ECO:0000259" key="1">
    <source>
        <dbReference type="Pfam" id="PF04149"/>
    </source>
</evidence>
<reference evidence="2" key="1">
    <citation type="submission" date="2019-10" db="EMBL/GenBank/DDBJ databases">
        <title>Nonomuraea sp. nov., isolated from Phyllanthus amarus.</title>
        <authorList>
            <person name="Klykleung N."/>
            <person name="Tanasupawat S."/>
        </authorList>
    </citation>
    <scope>NUCLEOTIDE SEQUENCE [LARGE SCALE GENOMIC DNA]</scope>
    <source>
        <strain evidence="2">3MP-10</strain>
    </source>
</reference>
<gene>
    <name evidence="2" type="ORF">FH607_004350</name>
</gene>
<dbReference type="EMBL" id="VDLY02000002">
    <property type="protein sequence ID" value="KAB8169939.1"/>
    <property type="molecule type" value="Genomic_DNA"/>
</dbReference>
<dbReference type="Proteomes" id="UP000314251">
    <property type="component" value="Unassembled WGS sequence"/>
</dbReference>